<protein>
    <recommendedName>
        <fullName evidence="4">DegT/DnrJ/EryC1/StrS aminotransferase</fullName>
    </recommendedName>
</protein>
<name>A0A1P8KDU9_9BURK</name>
<keyword evidence="3" id="KW-1185">Reference proteome</keyword>
<dbReference type="InterPro" id="IPR015421">
    <property type="entry name" value="PyrdxlP-dep_Trfase_major"/>
</dbReference>
<dbReference type="InterPro" id="IPR015424">
    <property type="entry name" value="PyrdxlP-dep_Trfase"/>
</dbReference>
<dbReference type="Gene3D" id="3.40.640.10">
    <property type="entry name" value="Type I PLP-dependent aspartate aminotransferase-like (Major domain)"/>
    <property type="match status" value="1"/>
</dbReference>
<dbReference type="RefSeq" id="WP_029705361.1">
    <property type="nucleotide sequence ID" value="NZ_CP019239.1"/>
</dbReference>
<dbReference type="STRING" id="1484693.RS694_17640"/>
<dbReference type="AlphaFoldDB" id="A0A1P8KDU9"/>
<proteinExistence type="inferred from homology"/>
<accession>A0A1P8KDU9</accession>
<evidence type="ECO:0000256" key="1">
    <source>
        <dbReference type="RuleBase" id="RU004508"/>
    </source>
</evidence>
<dbReference type="GO" id="GO:0008483">
    <property type="term" value="F:transaminase activity"/>
    <property type="evidence" value="ECO:0007669"/>
    <property type="project" value="TreeGrafter"/>
</dbReference>
<evidence type="ECO:0008006" key="4">
    <source>
        <dbReference type="Google" id="ProtNLM"/>
    </source>
</evidence>
<dbReference type="GO" id="GO:0030170">
    <property type="term" value="F:pyridoxal phosphate binding"/>
    <property type="evidence" value="ECO:0007669"/>
    <property type="project" value="TreeGrafter"/>
</dbReference>
<reference evidence="2 3" key="1">
    <citation type="submission" date="2017-01" db="EMBL/GenBank/DDBJ databases">
        <authorList>
            <person name="Mah S.A."/>
            <person name="Swanson W.J."/>
            <person name="Moy G.W."/>
            <person name="Vacquier V.D."/>
        </authorList>
    </citation>
    <scope>NUCLEOTIDE SEQUENCE [LARGE SCALE GENOMIC DNA]</scope>
    <source>
        <strain evidence="2 3">DSM 22694</strain>
    </source>
</reference>
<comment type="similarity">
    <text evidence="1">Belongs to the DegT/DnrJ/EryC1 family.</text>
</comment>
<dbReference type="GO" id="GO:0000271">
    <property type="term" value="P:polysaccharide biosynthetic process"/>
    <property type="evidence" value="ECO:0007669"/>
    <property type="project" value="TreeGrafter"/>
</dbReference>
<dbReference type="PANTHER" id="PTHR30244:SF42">
    <property type="entry name" value="UDP-2-ACETAMIDO-2-DEOXY-3-OXO-D-GLUCURONATE AMINOTRANSFERASE"/>
    <property type="match status" value="1"/>
</dbReference>
<evidence type="ECO:0000313" key="2">
    <source>
        <dbReference type="EMBL" id="APW44169.1"/>
    </source>
</evidence>
<dbReference type="InterPro" id="IPR000653">
    <property type="entry name" value="DegT/StrS_aminotransferase"/>
</dbReference>
<evidence type="ECO:0000313" key="3">
    <source>
        <dbReference type="Proteomes" id="UP000186110"/>
    </source>
</evidence>
<sequence>MIDKGNAALNLPGFSDVSAVRFFSLGRFALAEGLRALSLAPGAYILVPAFICRDLLAAIHAVGAVPVFLEVDERLEPSASSALWPTCAAVLAVNYFGFPQNLEPFRAYCKRTRAILIEDNAHGFLSADTSGALLGSRGDLGLLSMRKTFFLPNGAALLVNRASMVEKLPDQLPFSDQALPVSFNLKRLLSRIQRYLRVPVLAWMQSLVRLIRYWRTGHAITPLAEENEFVLPKDPRPHPYVMKALASIDAAAETERRKNLYQKFQLQLANYPIQTVFPSLPENTVPYGFPFYASDADAAFVVKVARSSGLDCVRWPDLPKAVAPTAPAHYQSLWMINFLC</sequence>
<dbReference type="Proteomes" id="UP000186110">
    <property type="component" value="Chromosome"/>
</dbReference>
<dbReference type="PANTHER" id="PTHR30244">
    <property type="entry name" value="TRANSAMINASE"/>
    <property type="match status" value="1"/>
</dbReference>
<dbReference type="EMBL" id="CP019239">
    <property type="protein sequence ID" value="APW44169.1"/>
    <property type="molecule type" value="Genomic_DNA"/>
</dbReference>
<keyword evidence="1" id="KW-0663">Pyridoxal phosphate</keyword>
<dbReference type="KEGG" id="rsb:RS694_17640"/>
<organism evidence="2 3">
    <name type="scientific">Rhodoferax saidenbachensis</name>
    <dbReference type="NCBI Taxonomy" id="1484693"/>
    <lineage>
        <taxon>Bacteria</taxon>
        <taxon>Pseudomonadati</taxon>
        <taxon>Pseudomonadota</taxon>
        <taxon>Betaproteobacteria</taxon>
        <taxon>Burkholderiales</taxon>
        <taxon>Comamonadaceae</taxon>
        <taxon>Rhodoferax</taxon>
    </lineage>
</organism>
<dbReference type="Pfam" id="PF01041">
    <property type="entry name" value="DegT_DnrJ_EryC1"/>
    <property type="match status" value="1"/>
</dbReference>
<gene>
    <name evidence="2" type="ORF">RS694_17640</name>
</gene>
<dbReference type="SUPFAM" id="SSF53383">
    <property type="entry name" value="PLP-dependent transferases"/>
    <property type="match status" value="1"/>
</dbReference>